<name>A0A507CYS7_9FUNG</name>
<evidence type="ECO:0000256" key="1">
    <source>
        <dbReference type="ARBA" id="ARBA00022614"/>
    </source>
</evidence>
<dbReference type="Gene3D" id="3.80.10.10">
    <property type="entry name" value="Ribonuclease Inhibitor"/>
    <property type="match status" value="2"/>
</dbReference>
<dbReference type="InterPro" id="IPR001611">
    <property type="entry name" value="Leu-rich_rpt"/>
</dbReference>
<dbReference type="VEuPathDB" id="FungiDB:SeMB42_g04726"/>
<proteinExistence type="predicted"/>
<dbReference type="EMBL" id="QEAM01000188">
    <property type="protein sequence ID" value="TPX44306.1"/>
    <property type="molecule type" value="Genomic_DNA"/>
</dbReference>
<dbReference type="AlphaFoldDB" id="A0A507CYS7"/>
<reference evidence="3 4" key="1">
    <citation type="journal article" date="2019" name="Sci. Rep.">
        <title>Comparative genomics of chytrid fungi reveal insights into the obligate biotrophic and pathogenic lifestyle of Synchytrium endobioticum.</title>
        <authorList>
            <person name="van de Vossenberg B.T.L.H."/>
            <person name="Warris S."/>
            <person name="Nguyen H.D.T."/>
            <person name="van Gent-Pelzer M.P.E."/>
            <person name="Joly D.L."/>
            <person name="van de Geest H.C."/>
            <person name="Bonants P.J.M."/>
            <person name="Smith D.S."/>
            <person name="Levesque C.A."/>
            <person name="van der Lee T.A.J."/>
        </authorList>
    </citation>
    <scope>NUCLEOTIDE SEQUENCE [LARGE SCALE GENOMIC DNA]</scope>
    <source>
        <strain evidence="3 4">LEV6574</strain>
    </source>
</reference>
<accession>A0A507CYS7</accession>
<comment type="caution">
    <text evidence="3">The sequence shown here is derived from an EMBL/GenBank/DDBJ whole genome shotgun (WGS) entry which is preliminary data.</text>
</comment>
<dbReference type="Pfam" id="PF12799">
    <property type="entry name" value="LRR_4"/>
    <property type="match status" value="1"/>
</dbReference>
<dbReference type="OrthoDB" id="266138at2759"/>
<gene>
    <name evidence="3" type="ORF">SeLEV6574_g04576</name>
</gene>
<dbReference type="InterPro" id="IPR050836">
    <property type="entry name" value="SDS22/Internalin_LRR"/>
</dbReference>
<dbReference type="InterPro" id="IPR025875">
    <property type="entry name" value="Leu-rich_rpt_4"/>
</dbReference>
<dbReference type="Proteomes" id="UP000320475">
    <property type="component" value="Unassembled WGS sequence"/>
</dbReference>
<dbReference type="SMART" id="SM00365">
    <property type="entry name" value="LRR_SD22"/>
    <property type="match status" value="2"/>
</dbReference>
<evidence type="ECO:0008006" key="5">
    <source>
        <dbReference type="Google" id="ProtNLM"/>
    </source>
</evidence>
<dbReference type="PROSITE" id="PS51450">
    <property type="entry name" value="LRR"/>
    <property type="match status" value="3"/>
</dbReference>
<evidence type="ECO:0000256" key="2">
    <source>
        <dbReference type="ARBA" id="ARBA00022737"/>
    </source>
</evidence>
<dbReference type="PANTHER" id="PTHR46652">
    <property type="entry name" value="LEUCINE-RICH REPEAT AND IQ DOMAIN-CONTAINING PROTEIN 1-RELATED"/>
    <property type="match status" value="1"/>
</dbReference>
<dbReference type="SUPFAM" id="SSF52075">
    <property type="entry name" value="Outer arm dynein light chain 1"/>
    <property type="match status" value="1"/>
</dbReference>
<sequence length="288" mass="31880">MSSKKIGANKSDTQIDQDAHLALQLCKGISLDPIRLLAIKELHLQDAEITTLEPFQHLLELCVLYASNNQITSVRPLDGLEKLRVLHLSHNKLGRIEGIRSLPSLEELNIARQRTSALAFEPDSIEALGNTLRTLNARGNHIASCRVLSSLRALEELELSENDIDDFNDFEILLAGISAITTINLSDNPIVKKMPKLRHQCISAWRSLGSFNAKPVTTAERIFVSKINEHRAKIKSRQQSVASKKATSKTSMDILAASKPVPHLPPYASQYRDLLIQTISNSRTAKGA</sequence>
<evidence type="ECO:0000313" key="4">
    <source>
        <dbReference type="Proteomes" id="UP000320475"/>
    </source>
</evidence>
<dbReference type="PANTHER" id="PTHR46652:SF3">
    <property type="entry name" value="LEUCINE-RICH REPEAT-CONTAINING PROTEIN 9"/>
    <property type="match status" value="1"/>
</dbReference>
<evidence type="ECO:0000313" key="3">
    <source>
        <dbReference type="EMBL" id="TPX44306.1"/>
    </source>
</evidence>
<keyword evidence="2" id="KW-0677">Repeat</keyword>
<protein>
    <recommendedName>
        <fullName evidence="5">U2A'/phosphoprotein 32 family A C-terminal domain-containing protein</fullName>
    </recommendedName>
</protein>
<keyword evidence="1" id="KW-0433">Leucine-rich repeat</keyword>
<organism evidence="3 4">
    <name type="scientific">Synchytrium endobioticum</name>
    <dbReference type="NCBI Taxonomy" id="286115"/>
    <lineage>
        <taxon>Eukaryota</taxon>
        <taxon>Fungi</taxon>
        <taxon>Fungi incertae sedis</taxon>
        <taxon>Chytridiomycota</taxon>
        <taxon>Chytridiomycota incertae sedis</taxon>
        <taxon>Chytridiomycetes</taxon>
        <taxon>Synchytriales</taxon>
        <taxon>Synchytriaceae</taxon>
        <taxon>Synchytrium</taxon>
    </lineage>
</organism>
<dbReference type="InterPro" id="IPR032675">
    <property type="entry name" value="LRR_dom_sf"/>
</dbReference>